<dbReference type="InterPro" id="IPR003958">
    <property type="entry name" value="CBFA_NFYB_domain"/>
</dbReference>
<dbReference type="Gene3D" id="1.10.20.10">
    <property type="entry name" value="Histone, subunit A"/>
    <property type="match status" value="1"/>
</dbReference>
<dbReference type="InterPro" id="IPR009072">
    <property type="entry name" value="Histone-fold"/>
</dbReference>
<evidence type="ECO:0000259" key="1">
    <source>
        <dbReference type="Pfam" id="PF00808"/>
    </source>
</evidence>
<dbReference type="PANTHER" id="PTHR23430">
    <property type="entry name" value="HISTONE H2A"/>
    <property type="match status" value="1"/>
</dbReference>
<dbReference type="SMART" id="SM00414">
    <property type="entry name" value="H2A"/>
    <property type="match status" value="1"/>
</dbReference>
<proteinExistence type="predicted"/>
<keyword evidence="5" id="KW-1185">Reference proteome</keyword>
<dbReference type="EMBL" id="MNPJ01000034">
    <property type="protein sequence ID" value="OQS53445.1"/>
    <property type="molecule type" value="Genomic_DNA"/>
</dbReference>
<dbReference type="VEuPathDB" id="MicrosporidiaDB:EHP00_2049"/>
<dbReference type="GO" id="GO:0003677">
    <property type="term" value="F:DNA binding"/>
    <property type="evidence" value="ECO:0007669"/>
    <property type="project" value="InterPro"/>
</dbReference>
<reference evidence="4 5" key="1">
    <citation type="journal article" date="2017" name="Environ. Microbiol.">
        <title>Decay of the glycolytic pathway and adaptation to intranuclear parasitism within Enterocytozoonidae microsporidia.</title>
        <authorList>
            <person name="Wiredu Boakye D."/>
            <person name="Jaroenlak P."/>
            <person name="Prachumwat A."/>
            <person name="Williams T.A."/>
            <person name="Bateman K.S."/>
            <person name="Itsathitphaisarn O."/>
            <person name="Sritunyalucksana K."/>
            <person name="Paszkiewicz K.H."/>
            <person name="Moore K.A."/>
            <person name="Stentiford G.D."/>
            <person name="Williams B.A."/>
        </authorList>
    </citation>
    <scope>NUCLEOTIDE SEQUENCE [LARGE SCALE GENOMIC DNA]</scope>
    <source>
        <strain evidence="4 5">TH1</strain>
    </source>
</reference>
<organism evidence="4 5">
    <name type="scientific">Ecytonucleospora hepatopenaei</name>
    <dbReference type="NCBI Taxonomy" id="646526"/>
    <lineage>
        <taxon>Eukaryota</taxon>
        <taxon>Fungi</taxon>
        <taxon>Fungi incertae sedis</taxon>
        <taxon>Microsporidia</taxon>
        <taxon>Enterocytozoonidae</taxon>
        <taxon>Ecytonucleospora</taxon>
    </lineage>
</organism>
<evidence type="ECO:0000313" key="4">
    <source>
        <dbReference type="EMBL" id="OQS54185.1"/>
    </source>
</evidence>
<feature type="domain" description="Transcription factor CBF/NF-Y/archaeal histone" evidence="1">
    <location>
        <begin position="23"/>
        <end position="85"/>
    </location>
</feature>
<dbReference type="SUPFAM" id="SSF47113">
    <property type="entry name" value="Histone-fold"/>
    <property type="match status" value="1"/>
</dbReference>
<dbReference type="GO" id="GO:0000786">
    <property type="term" value="C:nucleosome"/>
    <property type="evidence" value="ECO:0007669"/>
    <property type="project" value="InterPro"/>
</dbReference>
<dbReference type="Pfam" id="PF00808">
    <property type="entry name" value="CBFD_NFYB_HMF"/>
    <property type="match status" value="1"/>
</dbReference>
<dbReference type="GO" id="GO:0046982">
    <property type="term" value="F:protein heterodimerization activity"/>
    <property type="evidence" value="ECO:0007669"/>
    <property type="project" value="InterPro"/>
</dbReference>
<evidence type="ECO:0000313" key="3">
    <source>
        <dbReference type="EMBL" id="OQS53957.1"/>
    </source>
</evidence>
<protein>
    <submittedName>
        <fullName evidence="4">HTA1</fullName>
    </submittedName>
</protein>
<sequence>MSGKSGKKDIKKGSSGEKSSMFFKLGQVKRLMKTHTHMRISKDSQVSASAALAYIILELLDGGKVMAAEDGNKKKISPKHLNAAINADAELSNLLKNYVIQSGGCRNFTLPEVTRKN</sequence>
<evidence type="ECO:0000313" key="2">
    <source>
        <dbReference type="EMBL" id="OQS53445.1"/>
    </source>
</evidence>
<dbReference type="InterPro" id="IPR002119">
    <property type="entry name" value="Histone_H2A"/>
</dbReference>
<comment type="caution">
    <text evidence="4">The sequence shown here is derived from an EMBL/GenBank/DDBJ whole genome shotgun (WGS) entry which is preliminary data.</text>
</comment>
<dbReference type="GO" id="GO:0030527">
    <property type="term" value="F:structural constituent of chromatin"/>
    <property type="evidence" value="ECO:0007669"/>
    <property type="project" value="InterPro"/>
</dbReference>
<gene>
    <name evidence="4" type="primary">HTA1</name>
    <name evidence="4" type="ORF">EHP00_2049</name>
    <name evidence="3" type="ORF">EHP00_2052</name>
    <name evidence="2" type="ORF">EHP00_2637</name>
</gene>
<evidence type="ECO:0000313" key="5">
    <source>
        <dbReference type="Proteomes" id="UP000192758"/>
    </source>
</evidence>
<name>A0A1W0E4K4_9MICR</name>
<dbReference type="AlphaFoldDB" id="A0A1W0E4K4"/>
<dbReference type="EMBL" id="MNPJ01000023">
    <property type="protein sequence ID" value="OQS53957.1"/>
    <property type="molecule type" value="Genomic_DNA"/>
</dbReference>
<accession>A0A1W0E4K4</accession>
<dbReference type="VEuPathDB" id="MicrosporidiaDB:EHP00_2637"/>
<dbReference type="Proteomes" id="UP000192758">
    <property type="component" value="Unassembled WGS sequence"/>
</dbReference>
<dbReference type="STRING" id="646526.A0A1W0E4K4"/>
<dbReference type="VEuPathDB" id="MicrosporidiaDB:EHP00_2052"/>
<dbReference type="OrthoDB" id="9421954at2759"/>
<dbReference type="EMBL" id="MNPJ01000021">
    <property type="protein sequence ID" value="OQS54185.1"/>
    <property type="molecule type" value="Genomic_DNA"/>
</dbReference>